<organism evidence="2 3">
    <name type="scientific">Gibberella moniliformis (strain M3125 / FGSC 7600)</name>
    <name type="common">Maize ear and stalk rot fungus</name>
    <name type="synonym">Fusarium verticillioides</name>
    <dbReference type="NCBI Taxonomy" id="334819"/>
    <lineage>
        <taxon>Eukaryota</taxon>
        <taxon>Fungi</taxon>
        <taxon>Dikarya</taxon>
        <taxon>Ascomycota</taxon>
        <taxon>Pezizomycotina</taxon>
        <taxon>Sordariomycetes</taxon>
        <taxon>Hypocreomycetidae</taxon>
        <taxon>Hypocreales</taxon>
        <taxon>Nectriaceae</taxon>
        <taxon>Fusarium</taxon>
        <taxon>Fusarium fujikuroi species complex</taxon>
    </lineage>
</organism>
<accession>W7MPR3</accession>
<name>W7MPR3_GIBM7</name>
<reference evidence="2 3" key="1">
    <citation type="journal article" date="2010" name="Nature">
        <title>Comparative genomics reveals mobile pathogenicity chromosomes in Fusarium.</title>
        <authorList>
            <person name="Ma L.J."/>
            <person name="van der Does H.C."/>
            <person name="Borkovich K.A."/>
            <person name="Coleman J.J."/>
            <person name="Daboussi M.J."/>
            <person name="Di Pietro A."/>
            <person name="Dufresne M."/>
            <person name="Freitag M."/>
            <person name="Grabherr M."/>
            <person name="Henrissat B."/>
            <person name="Houterman P.M."/>
            <person name="Kang S."/>
            <person name="Shim W.B."/>
            <person name="Woloshuk C."/>
            <person name="Xie X."/>
            <person name="Xu J.R."/>
            <person name="Antoniw J."/>
            <person name="Baker S.E."/>
            <person name="Bluhm B.H."/>
            <person name="Breakspear A."/>
            <person name="Brown D.W."/>
            <person name="Butchko R.A."/>
            <person name="Chapman S."/>
            <person name="Coulson R."/>
            <person name="Coutinho P.M."/>
            <person name="Danchin E.G."/>
            <person name="Diener A."/>
            <person name="Gale L.R."/>
            <person name="Gardiner D.M."/>
            <person name="Goff S."/>
            <person name="Hammond-Kosack K.E."/>
            <person name="Hilburn K."/>
            <person name="Hua-Van A."/>
            <person name="Jonkers W."/>
            <person name="Kazan K."/>
            <person name="Kodira C.D."/>
            <person name="Koehrsen M."/>
            <person name="Kumar L."/>
            <person name="Lee Y.H."/>
            <person name="Li L."/>
            <person name="Manners J.M."/>
            <person name="Miranda-Saavedra D."/>
            <person name="Mukherjee M."/>
            <person name="Park G."/>
            <person name="Park J."/>
            <person name="Park S.Y."/>
            <person name="Proctor R.H."/>
            <person name="Regev A."/>
            <person name="Ruiz-Roldan M.C."/>
            <person name="Sain D."/>
            <person name="Sakthikumar S."/>
            <person name="Sykes S."/>
            <person name="Schwartz D.C."/>
            <person name="Turgeon B.G."/>
            <person name="Wapinski I."/>
            <person name="Yoder O."/>
            <person name="Young S."/>
            <person name="Zeng Q."/>
            <person name="Zhou S."/>
            <person name="Galagan J."/>
            <person name="Cuomo C.A."/>
            <person name="Kistler H.C."/>
            <person name="Rep M."/>
        </authorList>
    </citation>
    <scope>NUCLEOTIDE SEQUENCE [LARGE SCALE GENOMIC DNA]</scope>
    <source>
        <strain evidence="3">M3125 / FGSC 7600</strain>
    </source>
</reference>
<dbReference type="RefSeq" id="XP_018755786.1">
    <property type="nucleotide sequence ID" value="XM_018897997.1"/>
</dbReference>
<dbReference type="KEGG" id="fvr:FVEG_09080"/>
<sequence>MIGYAWTSESIVVCKGVGSAWCSGARRRRHQLGIKGQPRSFIRADERCPVIDVEPMGLKGGKTQGRERGSHPRKTTTNQWTVLASTINFIDHHFEESIP</sequence>
<dbReference type="EMBL" id="CM000582">
    <property type="protein sequence ID" value="EWG49595.1"/>
    <property type="molecule type" value="Genomic_DNA"/>
</dbReference>
<protein>
    <submittedName>
        <fullName evidence="2">Uncharacterized protein</fullName>
    </submittedName>
</protein>
<proteinExistence type="predicted"/>
<dbReference type="GeneID" id="30066765"/>
<evidence type="ECO:0000256" key="1">
    <source>
        <dbReference type="SAM" id="MobiDB-lite"/>
    </source>
</evidence>
<dbReference type="HOGENOM" id="CLU_2320584_0_0_1"/>
<keyword evidence="3" id="KW-1185">Reference proteome</keyword>
<evidence type="ECO:0000313" key="3">
    <source>
        <dbReference type="Proteomes" id="UP000009096"/>
    </source>
</evidence>
<evidence type="ECO:0000313" key="2">
    <source>
        <dbReference type="EMBL" id="EWG49595.1"/>
    </source>
</evidence>
<dbReference type="EMBL" id="DS022253">
    <property type="protein sequence ID" value="EWG49595.1"/>
    <property type="molecule type" value="Genomic_DNA"/>
</dbReference>
<feature type="region of interest" description="Disordered" evidence="1">
    <location>
        <begin position="54"/>
        <end position="77"/>
    </location>
</feature>
<dbReference type="VEuPathDB" id="FungiDB:FVEG_09080"/>
<dbReference type="Proteomes" id="UP000009096">
    <property type="component" value="Chromosome 5"/>
</dbReference>
<gene>
    <name evidence="2" type="ORF">FVEG_09080</name>
</gene>
<dbReference type="AlphaFoldDB" id="W7MPR3"/>